<dbReference type="Proteomes" id="UP001597260">
    <property type="component" value="Unassembled WGS sequence"/>
</dbReference>
<accession>A0ABW3YLE3</accession>
<evidence type="ECO:0000313" key="2">
    <source>
        <dbReference type="Proteomes" id="UP001597260"/>
    </source>
</evidence>
<name>A0ABW3YLE3_9ACTN</name>
<evidence type="ECO:0000313" key="1">
    <source>
        <dbReference type="EMBL" id="MFD1324613.1"/>
    </source>
</evidence>
<proteinExistence type="predicted"/>
<sequence length="113" mass="12001">MSTSRIEFSGDGLARRVPLLGQFQGHLMDTVSLLVDIAACRWADDVPEDDKVTLQAREAVHGMLMKYVLPAYGALGEVVGIQGEKLGIVHRIGENTEASNAEAAGGWGGGHRG</sequence>
<gene>
    <name evidence="1" type="ORF">ACFQ4H_26345</name>
</gene>
<organism evidence="1 2">
    <name type="scientific">Micromonospora sonneratiae</name>
    <dbReference type="NCBI Taxonomy" id="1184706"/>
    <lineage>
        <taxon>Bacteria</taxon>
        <taxon>Bacillati</taxon>
        <taxon>Actinomycetota</taxon>
        <taxon>Actinomycetes</taxon>
        <taxon>Micromonosporales</taxon>
        <taxon>Micromonosporaceae</taxon>
        <taxon>Micromonospora</taxon>
    </lineage>
</organism>
<protein>
    <submittedName>
        <fullName evidence="1">Uncharacterized protein</fullName>
    </submittedName>
</protein>
<dbReference type="EMBL" id="JBHTMP010000053">
    <property type="protein sequence ID" value="MFD1324613.1"/>
    <property type="molecule type" value="Genomic_DNA"/>
</dbReference>
<keyword evidence="2" id="KW-1185">Reference proteome</keyword>
<dbReference type="RefSeq" id="WP_377575528.1">
    <property type="nucleotide sequence ID" value="NZ_JBHTMP010000053.1"/>
</dbReference>
<comment type="caution">
    <text evidence="1">The sequence shown here is derived from an EMBL/GenBank/DDBJ whole genome shotgun (WGS) entry which is preliminary data.</text>
</comment>
<reference evidence="2" key="1">
    <citation type="journal article" date="2019" name="Int. J. Syst. Evol. Microbiol.">
        <title>The Global Catalogue of Microorganisms (GCM) 10K type strain sequencing project: providing services to taxonomists for standard genome sequencing and annotation.</title>
        <authorList>
            <consortium name="The Broad Institute Genomics Platform"/>
            <consortium name="The Broad Institute Genome Sequencing Center for Infectious Disease"/>
            <person name="Wu L."/>
            <person name="Ma J."/>
        </authorList>
    </citation>
    <scope>NUCLEOTIDE SEQUENCE [LARGE SCALE GENOMIC DNA]</scope>
    <source>
        <strain evidence="2">JCM 31037</strain>
    </source>
</reference>